<dbReference type="PANTHER" id="PTHR23170:SF3">
    <property type="entry name" value="LEUCINE-RICH REPEAT-CONTAINING PROTEIN 45"/>
    <property type="match status" value="1"/>
</dbReference>
<feature type="compositionally biased region" description="Basic and acidic residues" evidence="5">
    <location>
        <begin position="490"/>
        <end position="508"/>
    </location>
</feature>
<evidence type="ECO:0000313" key="7">
    <source>
        <dbReference type="RefSeq" id="XP_014679202.1"/>
    </source>
</evidence>
<dbReference type="PANTHER" id="PTHR23170">
    <property type="entry name" value="NY-REN-58 ANTIGEN"/>
    <property type="match status" value="1"/>
</dbReference>
<evidence type="ECO:0000256" key="2">
    <source>
        <dbReference type="ARBA" id="ARBA00022490"/>
    </source>
</evidence>
<gene>
    <name evidence="7" type="primary">LOC106819055</name>
</gene>
<dbReference type="GeneID" id="106819055"/>
<dbReference type="InterPro" id="IPR032675">
    <property type="entry name" value="LRR_dom_sf"/>
</dbReference>
<evidence type="ECO:0000313" key="6">
    <source>
        <dbReference type="Proteomes" id="UP000695022"/>
    </source>
</evidence>
<proteinExistence type="predicted"/>
<dbReference type="Proteomes" id="UP000695022">
    <property type="component" value="Unplaced"/>
</dbReference>
<protein>
    <submittedName>
        <fullName evidence="7">Leucine-rich repeat-containing protein 45-like</fullName>
    </submittedName>
</protein>
<feature type="compositionally biased region" description="Basic and acidic residues" evidence="5">
    <location>
        <begin position="545"/>
        <end position="566"/>
    </location>
</feature>
<comment type="subcellular location">
    <subcellularLocation>
        <location evidence="1">Cytoplasm</location>
        <location evidence="1">Cytoskeleton</location>
        <location evidence="1">Microtubule organizing center</location>
        <location evidence="1">Centrosome</location>
    </subcellularLocation>
</comment>
<dbReference type="SUPFAM" id="SSF52047">
    <property type="entry name" value="RNI-like"/>
    <property type="match status" value="1"/>
</dbReference>
<keyword evidence="2" id="KW-0963">Cytoplasm</keyword>
<keyword evidence="3" id="KW-0175">Coiled coil</keyword>
<feature type="region of interest" description="Disordered" evidence="5">
    <location>
        <begin position="540"/>
        <end position="566"/>
    </location>
</feature>
<dbReference type="InterPro" id="IPR052116">
    <property type="entry name" value="Centro_Cilium_Assembly"/>
</dbReference>
<dbReference type="RefSeq" id="XP_014679202.1">
    <property type="nucleotide sequence ID" value="XM_014823716.1"/>
</dbReference>
<feature type="region of interest" description="Disordered" evidence="5">
    <location>
        <begin position="477"/>
        <end position="508"/>
    </location>
</feature>
<keyword evidence="6" id="KW-1185">Reference proteome</keyword>
<sequence length="613" mass="68321">MEEFRNTYLQLCKAHNVDAQDCVLDAMTRSSAVNQNSGIILDLSTNGLTAATCQILGKVLSSSRNIQGLHLNDCMLPEPGVVAIARGLMSTASLTTLSLKGNNIRGAGAVSLAGLLRTNKHLKTLLLEWNVLGILDNSFATFAESLGVNATLERLDLRSNQLSHDCAAELASALRRNTSLLTLDLRWNNVGITGGRALLVAMETNKTLTRMDVAGNGIPADVVAALQTLVAANADRRALSARASHDLEALEKACAEKVARLERCREGLEEQLSDMRSQFHQEKVSHDEQTQEVRMRVRAEESEKQHHLLERIRHLEQARVELETHAAQQMGVVDQLQTKNSAISLEKEVALDERRSIVGSLTTQLHATETSLVAAETTAGDLSAKLRKREEEAVAAATQHRVEVAAAREEREKLEGELLARVAATTERCERAERKLEETGRRYELERGQACALKEELASAQAERKLKACEMQERLQQERSRGKQTLQEQEELRQREVAREGEELAGKDKEWQTEVGRVKLTVKEQKAMLEDQAGQLRQLEQQKSTLEKKLADQERKHREDVEEKDNAVNRLQEKLRRAEAEMGGMREEEAQRATMLQNAVLSYVTAVKSHQAK</sequence>
<accession>A0ABM1F431</accession>
<evidence type="ECO:0000256" key="1">
    <source>
        <dbReference type="ARBA" id="ARBA00004300"/>
    </source>
</evidence>
<organism evidence="6 7">
    <name type="scientific">Priapulus caudatus</name>
    <name type="common">Priapulid worm</name>
    <dbReference type="NCBI Taxonomy" id="37621"/>
    <lineage>
        <taxon>Eukaryota</taxon>
        <taxon>Metazoa</taxon>
        <taxon>Ecdysozoa</taxon>
        <taxon>Scalidophora</taxon>
        <taxon>Priapulida</taxon>
        <taxon>Priapulimorpha</taxon>
        <taxon>Priapulimorphida</taxon>
        <taxon>Priapulidae</taxon>
        <taxon>Priapulus</taxon>
    </lineage>
</organism>
<evidence type="ECO:0000256" key="3">
    <source>
        <dbReference type="ARBA" id="ARBA00023054"/>
    </source>
</evidence>
<reference evidence="7" key="1">
    <citation type="submission" date="2025-08" db="UniProtKB">
        <authorList>
            <consortium name="RefSeq"/>
        </authorList>
    </citation>
    <scope>IDENTIFICATION</scope>
</reference>
<dbReference type="Gene3D" id="3.80.10.10">
    <property type="entry name" value="Ribonuclease Inhibitor"/>
    <property type="match status" value="2"/>
</dbReference>
<name>A0ABM1F431_PRICU</name>
<dbReference type="Pfam" id="PF13516">
    <property type="entry name" value="LRR_6"/>
    <property type="match status" value="3"/>
</dbReference>
<evidence type="ECO:0000256" key="4">
    <source>
        <dbReference type="ARBA" id="ARBA00023212"/>
    </source>
</evidence>
<dbReference type="InterPro" id="IPR001611">
    <property type="entry name" value="Leu-rich_rpt"/>
</dbReference>
<keyword evidence="4" id="KW-0206">Cytoskeleton</keyword>
<evidence type="ECO:0000256" key="5">
    <source>
        <dbReference type="SAM" id="MobiDB-lite"/>
    </source>
</evidence>
<dbReference type="SMART" id="SM00368">
    <property type="entry name" value="LRR_RI"/>
    <property type="match status" value="6"/>
</dbReference>